<gene>
    <name evidence="2" type="ORF">KUDE01_012283</name>
</gene>
<dbReference type="InterPro" id="IPR056386">
    <property type="entry name" value="Ig_CD22"/>
</dbReference>
<protein>
    <submittedName>
        <fullName evidence="2">Sialic acid-binding Ig-like lectin 12</fullName>
    </submittedName>
</protein>
<dbReference type="EMBL" id="JASDAP010000003">
    <property type="protein sequence ID" value="KAK1905100.1"/>
    <property type="molecule type" value="Genomic_DNA"/>
</dbReference>
<dbReference type="SUPFAM" id="SSF48726">
    <property type="entry name" value="Immunoglobulin"/>
    <property type="match status" value="1"/>
</dbReference>
<feature type="non-terminal residue" evidence="2">
    <location>
        <position position="1"/>
    </location>
</feature>
<dbReference type="AlphaFoldDB" id="A0AAD9CNJ6"/>
<feature type="domain" description="B-cell receptor CD22 first Ig-like" evidence="1">
    <location>
        <begin position="27"/>
        <end position="74"/>
    </location>
</feature>
<dbReference type="PANTHER" id="PTHR46013:SF4">
    <property type="entry name" value="B-CELL RECEPTOR CD22-RELATED"/>
    <property type="match status" value="1"/>
</dbReference>
<comment type="caution">
    <text evidence="2">The sequence shown here is derived from an EMBL/GenBank/DDBJ whole genome shotgun (WGS) entry which is preliminary data.</text>
</comment>
<dbReference type="Proteomes" id="UP001228049">
    <property type="component" value="Unassembled WGS sequence"/>
</dbReference>
<organism evidence="2 3">
    <name type="scientific">Dissostichus eleginoides</name>
    <name type="common">Patagonian toothfish</name>
    <name type="synonym">Dissostichus amissus</name>
    <dbReference type="NCBI Taxonomy" id="100907"/>
    <lineage>
        <taxon>Eukaryota</taxon>
        <taxon>Metazoa</taxon>
        <taxon>Chordata</taxon>
        <taxon>Craniata</taxon>
        <taxon>Vertebrata</taxon>
        <taxon>Euteleostomi</taxon>
        <taxon>Actinopterygii</taxon>
        <taxon>Neopterygii</taxon>
        <taxon>Teleostei</taxon>
        <taxon>Neoteleostei</taxon>
        <taxon>Acanthomorphata</taxon>
        <taxon>Eupercaria</taxon>
        <taxon>Perciformes</taxon>
        <taxon>Notothenioidei</taxon>
        <taxon>Nototheniidae</taxon>
        <taxon>Dissostichus</taxon>
    </lineage>
</organism>
<dbReference type="InterPro" id="IPR013783">
    <property type="entry name" value="Ig-like_fold"/>
</dbReference>
<sequence length="98" mass="10965">ATGIIRLAHKPCNVRYVFHSAGILPHPSYQNRVEYLQPGTKNCSLRISDLRKSDSGAYVFYLITSHRTQKMPEQKGVQLLVAGGNISFTTNATTHHQQ</sequence>
<keyword evidence="3" id="KW-1185">Reference proteome</keyword>
<name>A0AAD9CNJ6_DISEL</name>
<reference evidence="2" key="1">
    <citation type="submission" date="2023-04" db="EMBL/GenBank/DDBJ databases">
        <title>Chromosome-level genome of Chaenocephalus aceratus.</title>
        <authorList>
            <person name="Park H."/>
        </authorList>
    </citation>
    <scope>NUCLEOTIDE SEQUENCE</scope>
    <source>
        <strain evidence="2">DE</strain>
        <tissue evidence="2">Muscle</tissue>
    </source>
</reference>
<dbReference type="PANTHER" id="PTHR46013">
    <property type="entry name" value="VASCULAR CELL ADHESION MOLECULE 1"/>
    <property type="match status" value="1"/>
</dbReference>
<dbReference type="InterPro" id="IPR036179">
    <property type="entry name" value="Ig-like_dom_sf"/>
</dbReference>
<dbReference type="Pfam" id="PF24518">
    <property type="entry name" value="Ig_CD22"/>
    <property type="match status" value="1"/>
</dbReference>
<evidence type="ECO:0000313" key="3">
    <source>
        <dbReference type="Proteomes" id="UP001228049"/>
    </source>
</evidence>
<evidence type="ECO:0000313" key="2">
    <source>
        <dbReference type="EMBL" id="KAK1905100.1"/>
    </source>
</evidence>
<accession>A0AAD9CNJ6</accession>
<dbReference type="Gene3D" id="2.60.40.10">
    <property type="entry name" value="Immunoglobulins"/>
    <property type="match status" value="1"/>
</dbReference>
<evidence type="ECO:0000259" key="1">
    <source>
        <dbReference type="Pfam" id="PF24518"/>
    </source>
</evidence>
<proteinExistence type="predicted"/>